<dbReference type="EMBL" id="JADGJH010002060">
    <property type="protein sequence ID" value="KAJ3104381.1"/>
    <property type="molecule type" value="Genomic_DNA"/>
</dbReference>
<feature type="domain" description="Saccharopine dehydrogenase NADP binding" evidence="3">
    <location>
        <begin position="7"/>
        <end position="106"/>
    </location>
</feature>
<dbReference type="Pfam" id="PF03435">
    <property type="entry name" value="Sacchrp_dh_NADP"/>
    <property type="match status" value="1"/>
</dbReference>
<keyword evidence="2" id="KW-0812">Transmembrane</keyword>
<keyword evidence="5" id="KW-1185">Reference proteome</keyword>
<evidence type="ECO:0000259" key="3">
    <source>
        <dbReference type="Pfam" id="PF03435"/>
    </source>
</evidence>
<comment type="similarity">
    <text evidence="1">Belongs to the saccharopine dehydrogenase family.</text>
</comment>
<sequence>MQKTNLTRRKPQDLKIAIAGRNKAKLEAVRDALIAKLPESPLKSKTQNLPILIADSSDQESLDVVARSSKVVLSTVGPFLQYGKPLVDSCVRYGTDYVDSTGETTFIKDLIDSYEDAAIENKARIVPSCGFDSLPSDIGALLVANYFADLGKETASVRAVAIEVSGGVSGGTIHTAAGVIEGSSLSKLAKFSEPYLLLSKDDSSTRPDPGTLPVLQYNKDLQLYETVWVMATGNSAYVRRSWGLLNRGYGKKFKYSESLGASNIFAGLGVLIGVTGLFLALMFPPTRWLIKKLVPQGTNTTSEVELRKGKVLLKFVGLAEDGTKIIASYKMNVDPGYVGTGLMLAESAIGLVLDDKVLKAGRPENVGKFGVKDGGILTAASALGLVIVKRLKNAGVEIDIQ</sequence>
<dbReference type="InterPro" id="IPR005097">
    <property type="entry name" value="Sacchrp_dh_NADP-bd"/>
</dbReference>
<evidence type="ECO:0000256" key="1">
    <source>
        <dbReference type="ARBA" id="ARBA00038048"/>
    </source>
</evidence>
<name>A0AAD5SUV7_9FUNG</name>
<dbReference type="GO" id="GO:0005739">
    <property type="term" value="C:mitochondrion"/>
    <property type="evidence" value="ECO:0007669"/>
    <property type="project" value="TreeGrafter"/>
</dbReference>
<dbReference type="InterPro" id="IPR036291">
    <property type="entry name" value="NAD(P)-bd_dom_sf"/>
</dbReference>
<evidence type="ECO:0000313" key="4">
    <source>
        <dbReference type="EMBL" id="KAJ3104381.1"/>
    </source>
</evidence>
<dbReference type="PANTHER" id="PTHR12286">
    <property type="entry name" value="SACCHAROPINE DEHYDROGENASE-LIKE OXIDOREDUCTASE"/>
    <property type="match status" value="1"/>
</dbReference>
<dbReference type="Gene3D" id="3.40.50.720">
    <property type="entry name" value="NAD(P)-binding Rossmann-like Domain"/>
    <property type="match status" value="1"/>
</dbReference>
<gene>
    <name evidence="4" type="ORF">HK100_004068</name>
</gene>
<reference evidence="4" key="1">
    <citation type="submission" date="2020-05" db="EMBL/GenBank/DDBJ databases">
        <title>Phylogenomic resolution of chytrid fungi.</title>
        <authorList>
            <person name="Stajich J.E."/>
            <person name="Amses K."/>
            <person name="Simmons R."/>
            <person name="Seto K."/>
            <person name="Myers J."/>
            <person name="Bonds A."/>
            <person name="Quandt C.A."/>
            <person name="Barry K."/>
            <person name="Liu P."/>
            <person name="Grigoriev I."/>
            <person name="Longcore J.E."/>
            <person name="James T.Y."/>
        </authorList>
    </citation>
    <scope>NUCLEOTIDE SEQUENCE</scope>
    <source>
        <strain evidence="4">JEL0513</strain>
    </source>
</reference>
<dbReference type="GO" id="GO:0005811">
    <property type="term" value="C:lipid droplet"/>
    <property type="evidence" value="ECO:0007669"/>
    <property type="project" value="TreeGrafter"/>
</dbReference>
<feature type="non-terminal residue" evidence="4">
    <location>
        <position position="1"/>
    </location>
</feature>
<evidence type="ECO:0000256" key="2">
    <source>
        <dbReference type="SAM" id="Phobius"/>
    </source>
</evidence>
<accession>A0AAD5SUV7</accession>
<comment type="caution">
    <text evidence="4">The sequence shown here is derived from an EMBL/GenBank/DDBJ whole genome shotgun (WGS) entry which is preliminary data.</text>
</comment>
<keyword evidence="2" id="KW-1133">Transmembrane helix</keyword>
<organism evidence="4 5">
    <name type="scientific">Physocladia obscura</name>
    <dbReference type="NCBI Taxonomy" id="109957"/>
    <lineage>
        <taxon>Eukaryota</taxon>
        <taxon>Fungi</taxon>
        <taxon>Fungi incertae sedis</taxon>
        <taxon>Chytridiomycota</taxon>
        <taxon>Chytridiomycota incertae sedis</taxon>
        <taxon>Chytridiomycetes</taxon>
        <taxon>Chytridiales</taxon>
        <taxon>Chytriomycetaceae</taxon>
        <taxon>Physocladia</taxon>
    </lineage>
</organism>
<dbReference type="AlphaFoldDB" id="A0AAD5SUV7"/>
<protein>
    <recommendedName>
        <fullName evidence="3">Saccharopine dehydrogenase NADP binding domain-containing protein</fullName>
    </recommendedName>
</protein>
<dbReference type="Proteomes" id="UP001211907">
    <property type="component" value="Unassembled WGS sequence"/>
</dbReference>
<dbReference type="GO" id="GO:0009247">
    <property type="term" value="P:glycolipid biosynthetic process"/>
    <property type="evidence" value="ECO:0007669"/>
    <property type="project" value="TreeGrafter"/>
</dbReference>
<dbReference type="SUPFAM" id="SSF51735">
    <property type="entry name" value="NAD(P)-binding Rossmann-fold domains"/>
    <property type="match status" value="1"/>
</dbReference>
<feature type="transmembrane region" description="Helical" evidence="2">
    <location>
        <begin position="264"/>
        <end position="283"/>
    </location>
</feature>
<evidence type="ECO:0000313" key="5">
    <source>
        <dbReference type="Proteomes" id="UP001211907"/>
    </source>
</evidence>
<dbReference type="GO" id="GO:0005886">
    <property type="term" value="C:plasma membrane"/>
    <property type="evidence" value="ECO:0007669"/>
    <property type="project" value="TreeGrafter"/>
</dbReference>
<dbReference type="InterPro" id="IPR051276">
    <property type="entry name" value="Saccharopine_DH-like_oxidrdct"/>
</dbReference>
<keyword evidence="2" id="KW-0472">Membrane</keyword>
<dbReference type="PANTHER" id="PTHR12286:SF5">
    <property type="entry name" value="SACCHAROPINE DEHYDROGENASE-LIKE OXIDOREDUCTASE"/>
    <property type="match status" value="1"/>
</dbReference>
<proteinExistence type="inferred from homology"/>